<feature type="compositionally biased region" description="Polar residues" evidence="1">
    <location>
        <begin position="70"/>
        <end position="87"/>
    </location>
</feature>
<sequence length="181" mass="19617">QAQRDQGLRVSQMQANVQNQALNIAQAQAHANSLRGQPGGMNASQPTLQSPAMSMLNRPMGPSGQPPNVTPQQRAQQRVPQMAQHSPAQADAQLAAQAQQQAQQRMAAAQGQQFGIRNNPLQIPAHYPSSMKQQLANLPDQAVRDLLAKFNSNNPSNQFAQYSQTGQQINPQPMQNGQLAN</sequence>
<dbReference type="Proteomes" id="UP001357485">
    <property type="component" value="Unassembled WGS sequence"/>
</dbReference>
<dbReference type="EMBL" id="JAVRRA010011632">
    <property type="protein sequence ID" value="KAK5240003.1"/>
    <property type="molecule type" value="Genomic_DNA"/>
</dbReference>
<evidence type="ECO:0000313" key="2">
    <source>
        <dbReference type="EMBL" id="KAK5240003.1"/>
    </source>
</evidence>
<proteinExistence type="predicted"/>
<comment type="caution">
    <text evidence="2">The sequence shown here is derived from an EMBL/GenBank/DDBJ whole genome shotgun (WGS) entry which is preliminary data.</text>
</comment>
<name>A0ABR0LTV4_9PEZI</name>
<keyword evidence="3" id="KW-1185">Reference proteome</keyword>
<feature type="compositionally biased region" description="Low complexity" evidence="1">
    <location>
        <begin position="88"/>
        <end position="111"/>
    </location>
</feature>
<protein>
    <submittedName>
        <fullName evidence="2">Uncharacterized protein</fullName>
    </submittedName>
</protein>
<feature type="compositionally biased region" description="Polar residues" evidence="1">
    <location>
        <begin position="42"/>
        <end position="52"/>
    </location>
</feature>
<reference evidence="2 3" key="1">
    <citation type="submission" date="2023-08" db="EMBL/GenBank/DDBJ databases">
        <title>Black Yeasts Isolated from many extreme environments.</title>
        <authorList>
            <person name="Coleine C."/>
            <person name="Stajich J.E."/>
            <person name="Selbmann L."/>
        </authorList>
    </citation>
    <scope>NUCLEOTIDE SEQUENCE [LARGE SCALE GENOMIC DNA]</scope>
    <source>
        <strain evidence="2 3">CCFEE 536</strain>
    </source>
</reference>
<evidence type="ECO:0000256" key="1">
    <source>
        <dbReference type="SAM" id="MobiDB-lite"/>
    </source>
</evidence>
<gene>
    <name evidence="2" type="ORF">LTR16_011235</name>
</gene>
<feature type="region of interest" description="Disordered" evidence="1">
    <location>
        <begin position="30"/>
        <end position="111"/>
    </location>
</feature>
<organism evidence="2 3">
    <name type="scientific">Cryomyces antarcticus</name>
    <dbReference type="NCBI Taxonomy" id="329879"/>
    <lineage>
        <taxon>Eukaryota</taxon>
        <taxon>Fungi</taxon>
        <taxon>Dikarya</taxon>
        <taxon>Ascomycota</taxon>
        <taxon>Pezizomycotina</taxon>
        <taxon>Dothideomycetes</taxon>
        <taxon>Dothideomycetes incertae sedis</taxon>
        <taxon>Cryomyces</taxon>
    </lineage>
</organism>
<evidence type="ECO:0000313" key="3">
    <source>
        <dbReference type="Proteomes" id="UP001357485"/>
    </source>
</evidence>
<feature type="non-terminal residue" evidence="2">
    <location>
        <position position="181"/>
    </location>
</feature>
<accession>A0ABR0LTV4</accession>
<feature type="non-terminal residue" evidence="2">
    <location>
        <position position="1"/>
    </location>
</feature>